<organism evidence="5 6">
    <name type="scientific">Crotalaria pallida</name>
    <name type="common">Smooth rattlebox</name>
    <name type="synonym">Crotalaria striata</name>
    <dbReference type="NCBI Taxonomy" id="3830"/>
    <lineage>
        <taxon>Eukaryota</taxon>
        <taxon>Viridiplantae</taxon>
        <taxon>Streptophyta</taxon>
        <taxon>Embryophyta</taxon>
        <taxon>Tracheophyta</taxon>
        <taxon>Spermatophyta</taxon>
        <taxon>Magnoliopsida</taxon>
        <taxon>eudicotyledons</taxon>
        <taxon>Gunneridae</taxon>
        <taxon>Pentapetalae</taxon>
        <taxon>rosids</taxon>
        <taxon>fabids</taxon>
        <taxon>Fabales</taxon>
        <taxon>Fabaceae</taxon>
        <taxon>Papilionoideae</taxon>
        <taxon>50 kb inversion clade</taxon>
        <taxon>genistoids sensu lato</taxon>
        <taxon>core genistoids</taxon>
        <taxon>Crotalarieae</taxon>
        <taxon>Crotalaria</taxon>
    </lineage>
</organism>
<dbReference type="InterPro" id="IPR004265">
    <property type="entry name" value="Dirigent"/>
</dbReference>
<comment type="caution">
    <text evidence="5">The sequence shown here is derived from an EMBL/GenBank/DDBJ whole genome shotgun (WGS) entry which is preliminary data.</text>
</comment>
<dbReference type="EMBL" id="JAYWIO010000005">
    <property type="protein sequence ID" value="KAK7260025.1"/>
    <property type="molecule type" value="Genomic_DNA"/>
</dbReference>
<gene>
    <name evidence="5" type="ORF">RIF29_25731</name>
</gene>
<dbReference type="GO" id="GO:0048046">
    <property type="term" value="C:apoplast"/>
    <property type="evidence" value="ECO:0007669"/>
    <property type="project" value="UniProtKB-SubCell"/>
</dbReference>
<keyword evidence="6" id="KW-1185">Reference proteome</keyword>
<dbReference type="Gene3D" id="2.40.480.10">
    <property type="entry name" value="Allene oxide cyclase-like"/>
    <property type="match status" value="1"/>
</dbReference>
<keyword evidence="4" id="KW-0732">Signal</keyword>
<evidence type="ECO:0000313" key="5">
    <source>
        <dbReference type="EMBL" id="KAK7260025.1"/>
    </source>
</evidence>
<feature type="signal peptide" evidence="4">
    <location>
        <begin position="1"/>
        <end position="19"/>
    </location>
</feature>
<dbReference type="InterPro" id="IPR044859">
    <property type="entry name" value="Allene_oxi_cyc_Dirigent"/>
</dbReference>
<proteinExistence type="inferred from homology"/>
<protein>
    <recommendedName>
        <fullName evidence="4">Dirigent protein</fullName>
    </recommendedName>
</protein>
<sequence>MADQFLIFFLLLCVTSATAGENTEFGRPFDRELAGLNKKEQLTHFNFYWHELVGGSNDTAAIIIPSLPQYNSTSHFGSARVIDTPLTLGPELSSKLVGRAEGFYAVTSRTELELLMILSFNFFEGKYNGSGITVLGRDATMNKTRELPVIGGSGVFRFAKGYAELTTYSVEHRTGSSVVEFNLYVLHY</sequence>
<evidence type="ECO:0000256" key="1">
    <source>
        <dbReference type="ARBA" id="ARBA00010746"/>
    </source>
</evidence>
<evidence type="ECO:0000256" key="4">
    <source>
        <dbReference type="RuleBase" id="RU363099"/>
    </source>
</evidence>
<evidence type="ECO:0000313" key="6">
    <source>
        <dbReference type="Proteomes" id="UP001372338"/>
    </source>
</evidence>
<keyword evidence="4" id="KW-0052">Apoplast</keyword>
<dbReference type="PANTHER" id="PTHR21495">
    <property type="entry name" value="NUCLEOPORIN-RELATED"/>
    <property type="match status" value="1"/>
</dbReference>
<dbReference type="Proteomes" id="UP001372338">
    <property type="component" value="Unassembled WGS sequence"/>
</dbReference>
<evidence type="ECO:0000256" key="2">
    <source>
        <dbReference type="ARBA" id="ARBA00011738"/>
    </source>
</evidence>
<feature type="chain" id="PRO_5042670417" description="Dirigent protein" evidence="4">
    <location>
        <begin position="20"/>
        <end position="188"/>
    </location>
</feature>
<reference evidence="5 6" key="1">
    <citation type="submission" date="2024-01" db="EMBL/GenBank/DDBJ databases">
        <title>The genomes of 5 underutilized Papilionoideae crops provide insights into root nodulation and disease resistanc.</title>
        <authorList>
            <person name="Yuan L."/>
        </authorList>
    </citation>
    <scope>NUCLEOTIDE SEQUENCE [LARGE SCALE GENOMIC DNA]</scope>
    <source>
        <strain evidence="5">ZHUSHIDOU_FW_LH</strain>
        <tissue evidence="5">Leaf</tissue>
    </source>
</reference>
<accession>A0AAN9ERZ0</accession>
<dbReference type="Pfam" id="PF03018">
    <property type="entry name" value="Dirigent"/>
    <property type="match status" value="1"/>
</dbReference>
<comment type="function">
    <text evidence="4">Dirigent proteins impart stereoselectivity on the phenoxy radical-coupling reaction, yielding optically active lignans from two molecules of coniferyl alcohol in the biosynthesis of lignans, flavonolignans, and alkaloids and thus plays a central role in plant secondary metabolism.</text>
</comment>
<comment type="subunit">
    <text evidence="2 4">Homodimer.</text>
</comment>
<comment type="similarity">
    <text evidence="1 4">Belongs to the plant dirigent protein family.</text>
</comment>
<name>A0AAN9ERZ0_CROPI</name>
<evidence type="ECO:0000256" key="3">
    <source>
        <dbReference type="ARBA" id="ARBA00022525"/>
    </source>
</evidence>
<dbReference type="GO" id="GO:0009699">
    <property type="term" value="P:phenylpropanoid biosynthetic process"/>
    <property type="evidence" value="ECO:0007669"/>
    <property type="project" value="UniProtKB-ARBA"/>
</dbReference>
<keyword evidence="3 4" id="KW-0964">Secreted</keyword>
<comment type="subcellular location">
    <subcellularLocation>
        <location evidence="4">Secreted</location>
        <location evidence="4">Extracellular space</location>
        <location evidence="4">Apoplast</location>
    </subcellularLocation>
</comment>
<dbReference type="AlphaFoldDB" id="A0AAN9ERZ0"/>